<sequence length="394" mass="41609">MTATMPDVPMLHAKQQPLAPVAPVAPTTAVAAAAVAGTAAAAAAGSAPAPSLNSSSTAPHVTLPPISSFDSLIRAAENQYQPEAVLSYQLSTAQPPVNNTVPRIVSRRNTATSSSRLGSLSPGGMRSPSLSALMSSSGSVTSGANGTAGAAISTAGSSGSAMAVSGSVPVGVVGSSTSVSAAGPIHKPRKKKECPICHNFYANLSTHKSTHLTPENRPHKCPVCQRGFARNNDLVRHKKRHWKDEIVEINAATHGAHGAAASSSSSLSSPESSDDHHHLPHLDERDQLRSLHQIKGTFKCPFNSSLIQLDMEVYPYKSKPLGFETSNCHQTGVFSRCDTFKNHLKALHFEYPPGTKKRDRSVVPGRCKHCGLRFPNVDVWLNEHVGEACGYAYH</sequence>
<dbReference type="Proteomes" id="UP000019375">
    <property type="component" value="Unassembled WGS sequence"/>
</dbReference>
<proteinExistence type="inferred from homology"/>
<keyword evidence="3 7" id="KW-0863">Zinc-finger</keyword>
<evidence type="ECO:0000313" key="10">
    <source>
        <dbReference type="EMBL" id="CDF90460.1"/>
    </source>
</evidence>
<feature type="compositionally biased region" description="Low complexity" evidence="8">
    <location>
        <begin position="254"/>
        <end position="271"/>
    </location>
</feature>
<feature type="region of interest" description="Disordered" evidence="8">
    <location>
        <begin position="254"/>
        <end position="280"/>
    </location>
</feature>
<feature type="compositionally biased region" description="Polar residues" evidence="8">
    <location>
        <begin position="96"/>
        <end position="112"/>
    </location>
</feature>
<evidence type="ECO:0000256" key="4">
    <source>
        <dbReference type="ARBA" id="ARBA00022833"/>
    </source>
</evidence>
<organism evidence="10 11">
    <name type="scientific">Zygosaccharomyces bailii (strain CLIB 213 / ATCC 58445 / CBS 680 / BCRC 21525 / NBRC 1098 / NCYC 1416 / NRRL Y-2227)</name>
    <dbReference type="NCBI Taxonomy" id="1333698"/>
    <lineage>
        <taxon>Eukaryota</taxon>
        <taxon>Fungi</taxon>
        <taxon>Dikarya</taxon>
        <taxon>Ascomycota</taxon>
        <taxon>Saccharomycotina</taxon>
        <taxon>Saccharomycetes</taxon>
        <taxon>Saccharomycetales</taxon>
        <taxon>Saccharomycetaceae</taxon>
        <taxon>Zygosaccharomyces</taxon>
    </lineage>
</organism>
<dbReference type="Gene3D" id="3.30.160.60">
    <property type="entry name" value="Classic Zinc Finger"/>
    <property type="match status" value="1"/>
</dbReference>
<dbReference type="InterPro" id="IPR036236">
    <property type="entry name" value="Znf_C2H2_sf"/>
</dbReference>
<evidence type="ECO:0000313" key="11">
    <source>
        <dbReference type="Proteomes" id="UP000019375"/>
    </source>
</evidence>
<evidence type="ECO:0000256" key="6">
    <source>
        <dbReference type="ARBA" id="ARBA00039490"/>
    </source>
</evidence>
<dbReference type="AlphaFoldDB" id="A0A8J2T7N9"/>
<evidence type="ECO:0000256" key="8">
    <source>
        <dbReference type="SAM" id="MobiDB-lite"/>
    </source>
</evidence>
<protein>
    <recommendedName>
        <fullName evidence="6">pH-response transcription factor pacC/RIM101</fullName>
    </recommendedName>
</protein>
<gene>
    <name evidence="10" type="ORF">BN860_01508g</name>
</gene>
<keyword evidence="1" id="KW-0479">Metal-binding</keyword>
<feature type="domain" description="C2H2-type" evidence="9">
    <location>
        <begin position="219"/>
        <end position="246"/>
    </location>
</feature>
<comment type="similarity">
    <text evidence="5">Belongs to the pacC/RIM101 family.</text>
</comment>
<evidence type="ECO:0000256" key="3">
    <source>
        <dbReference type="ARBA" id="ARBA00022771"/>
    </source>
</evidence>
<evidence type="ECO:0000256" key="7">
    <source>
        <dbReference type="PROSITE-ProRule" id="PRU00042"/>
    </source>
</evidence>
<name>A0A8J2T7N9_ZYGB2</name>
<feature type="region of interest" description="Disordered" evidence="8">
    <location>
        <begin position="96"/>
        <end position="147"/>
    </location>
</feature>
<dbReference type="SMART" id="SM00355">
    <property type="entry name" value="ZnF_C2H2"/>
    <property type="match status" value="2"/>
</dbReference>
<dbReference type="EMBL" id="HG316460">
    <property type="protein sequence ID" value="CDF90460.1"/>
    <property type="molecule type" value="Genomic_DNA"/>
</dbReference>
<dbReference type="SUPFAM" id="SSF57667">
    <property type="entry name" value="beta-beta-alpha zinc fingers"/>
    <property type="match status" value="1"/>
</dbReference>
<dbReference type="PROSITE" id="PS50157">
    <property type="entry name" value="ZINC_FINGER_C2H2_2"/>
    <property type="match status" value="1"/>
</dbReference>
<keyword evidence="2" id="KW-0677">Repeat</keyword>
<evidence type="ECO:0000256" key="5">
    <source>
        <dbReference type="ARBA" id="ARBA00038089"/>
    </source>
</evidence>
<dbReference type="GO" id="GO:0008270">
    <property type="term" value="F:zinc ion binding"/>
    <property type="evidence" value="ECO:0007669"/>
    <property type="project" value="UniProtKB-KW"/>
</dbReference>
<evidence type="ECO:0000259" key="9">
    <source>
        <dbReference type="PROSITE" id="PS50157"/>
    </source>
</evidence>
<dbReference type="FunFam" id="3.30.160.60:FF:000340">
    <property type="entry name" value="zinc finger protein 473 isoform X1"/>
    <property type="match status" value="1"/>
</dbReference>
<evidence type="ECO:0000256" key="2">
    <source>
        <dbReference type="ARBA" id="ARBA00022737"/>
    </source>
</evidence>
<feature type="compositionally biased region" description="Low complexity" evidence="8">
    <location>
        <begin position="113"/>
        <end position="147"/>
    </location>
</feature>
<dbReference type="InterPro" id="IPR013087">
    <property type="entry name" value="Znf_C2H2_type"/>
</dbReference>
<dbReference type="OrthoDB" id="10018191at2759"/>
<accession>A0A8J2T7N9</accession>
<dbReference type="GO" id="GO:0005634">
    <property type="term" value="C:nucleus"/>
    <property type="evidence" value="ECO:0007669"/>
    <property type="project" value="UniProtKB-ARBA"/>
</dbReference>
<keyword evidence="11" id="KW-1185">Reference proteome</keyword>
<dbReference type="PROSITE" id="PS00028">
    <property type="entry name" value="ZINC_FINGER_C2H2_1"/>
    <property type="match status" value="1"/>
</dbReference>
<reference evidence="11" key="1">
    <citation type="journal article" date="2013" name="Genome Announc.">
        <title>Genome sequence of the food spoilage yeast Zygosaccharomyces bailii CLIB 213(T).</title>
        <authorList>
            <person name="Galeote V."/>
            <person name="Bigey F."/>
            <person name="Devillers H."/>
            <person name="Neuveglise C."/>
            <person name="Dequin S."/>
        </authorList>
    </citation>
    <scope>NUCLEOTIDE SEQUENCE [LARGE SCALE GENOMIC DNA]</scope>
    <source>
        <strain evidence="11">CLIB 213 / ATCC 58445 / CBS 680 / CCRC 21525 / NBRC 1098 / NCYC 1416 / NRRL Y-2227</strain>
    </source>
</reference>
<evidence type="ECO:0000256" key="1">
    <source>
        <dbReference type="ARBA" id="ARBA00022723"/>
    </source>
</evidence>
<keyword evidence="4" id="KW-0862">Zinc</keyword>